<evidence type="ECO:0000259" key="1">
    <source>
        <dbReference type="PROSITE" id="PS50405"/>
    </source>
</evidence>
<dbReference type="PROSITE" id="PS50405">
    <property type="entry name" value="GST_CTER"/>
    <property type="match status" value="1"/>
</dbReference>
<dbReference type="AlphaFoldDB" id="A0A9J6BWU1"/>
<dbReference type="InterPro" id="IPR010987">
    <property type="entry name" value="Glutathione-S-Trfase_C-like"/>
</dbReference>
<name>A0A9J6BWU1_POLVA</name>
<dbReference type="GO" id="GO:0005634">
    <property type="term" value="C:nucleus"/>
    <property type="evidence" value="ECO:0007669"/>
    <property type="project" value="TreeGrafter"/>
</dbReference>
<dbReference type="GO" id="GO:0043517">
    <property type="term" value="P:positive regulation of DNA damage response, signal transduction by p53 class mediator"/>
    <property type="evidence" value="ECO:0007669"/>
    <property type="project" value="InterPro"/>
</dbReference>
<accession>A0A9J6BWU1</accession>
<dbReference type="PANTHER" id="PTHR44490:SF1">
    <property type="entry name" value="EUKARYOTIC TRANSLATION ELONGATION FACTOR 1 EPSILON-1"/>
    <property type="match status" value="1"/>
</dbReference>
<dbReference type="Proteomes" id="UP001107558">
    <property type="component" value="Chromosome 3"/>
</dbReference>
<proteinExistence type="predicted"/>
<dbReference type="OrthoDB" id="19141at2759"/>
<reference evidence="2" key="1">
    <citation type="submission" date="2021-03" db="EMBL/GenBank/DDBJ databases">
        <title>Chromosome level genome of the anhydrobiotic midge Polypedilum vanderplanki.</title>
        <authorList>
            <person name="Yoshida Y."/>
            <person name="Kikawada T."/>
            <person name="Gusev O."/>
        </authorList>
    </citation>
    <scope>NUCLEOTIDE SEQUENCE</scope>
    <source>
        <strain evidence="2">NIAS01</strain>
        <tissue evidence="2">Whole body or cell culture</tissue>
    </source>
</reference>
<comment type="caution">
    <text evidence="2">The sequence shown here is derived from an EMBL/GenBank/DDBJ whole genome shotgun (WGS) entry which is preliminary data.</text>
</comment>
<evidence type="ECO:0000313" key="3">
    <source>
        <dbReference type="Proteomes" id="UP001107558"/>
    </source>
</evidence>
<evidence type="ECO:0000313" key="2">
    <source>
        <dbReference type="EMBL" id="KAG5674003.1"/>
    </source>
</evidence>
<dbReference type="PANTHER" id="PTHR44490">
    <property type="entry name" value="EUKARYOTIC TRANSLATION ELONGATION FACTOR 1 EPSILON-1"/>
    <property type="match status" value="1"/>
</dbReference>
<dbReference type="Pfam" id="PF21972">
    <property type="entry name" value="Arc1p_N_like"/>
    <property type="match status" value="1"/>
</dbReference>
<protein>
    <recommendedName>
        <fullName evidence="1">GST C-terminal domain-containing protein</fullName>
    </recommendedName>
</protein>
<feature type="domain" description="GST C-terminal" evidence="1">
    <location>
        <begin position="53"/>
        <end position="173"/>
    </location>
</feature>
<dbReference type="EMBL" id="JADBJN010000003">
    <property type="protein sequence ID" value="KAG5674003.1"/>
    <property type="molecule type" value="Genomic_DNA"/>
</dbReference>
<organism evidence="2 3">
    <name type="scientific">Polypedilum vanderplanki</name>
    <name type="common">Sleeping chironomid midge</name>
    <dbReference type="NCBI Taxonomy" id="319348"/>
    <lineage>
        <taxon>Eukaryota</taxon>
        <taxon>Metazoa</taxon>
        <taxon>Ecdysozoa</taxon>
        <taxon>Arthropoda</taxon>
        <taxon>Hexapoda</taxon>
        <taxon>Insecta</taxon>
        <taxon>Pterygota</taxon>
        <taxon>Neoptera</taxon>
        <taxon>Endopterygota</taxon>
        <taxon>Diptera</taxon>
        <taxon>Nematocera</taxon>
        <taxon>Chironomoidea</taxon>
        <taxon>Chironomidae</taxon>
        <taxon>Chironominae</taxon>
        <taxon>Polypedilum</taxon>
        <taxon>Polypedilum</taxon>
    </lineage>
</organism>
<dbReference type="InterPro" id="IPR053836">
    <property type="entry name" value="Arc1-like_N"/>
</dbReference>
<dbReference type="InterPro" id="IPR042450">
    <property type="entry name" value="EEF1E1"/>
</dbReference>
<gene>
    <name evidence="2" type="ORF">PVAND_003996</name>
</gene>
<dbReference type="GO" id="GO:0017101">
    <property type="term" value="C:aminoacyl-tRNA synthetase multienzyme complex"/>
    <property type="evidence" value="ECO:0007669"/>
    <property type="project" value="InterPro"/>
</dbReference>
<dbReference type="Gene3D" id="1.20.1050.130">
    <property type="match status" value="1"/>
</dbReference>
<sequence>MGVDKEITKIANYINFPIKGKLSFTEDNIIQMKEKDKFIIGFSTIVNFFHDLNEKEQTQQSIENYYLTKQFFDFANVFIRSTSKRDKYAACLELNEYLETRSYLIGQSLSLADLVVFYALNDIMVQLSPLEKENYLNLSRWYDYLQNQPPILQTGKVINFSTIHLLGWNTARA</sequence>
<keyword evidence="3" id="KW-1185">Reference proteome</keyword>
<dbReference type="GO" id="GO:0005737">
    <property type="term" value="C:cytoplasm"/>
    <property type="evidence" value="ECO:0007669"/>
    <property type="project" value="TreeGrafter"/>
</dbReference>
<dbReference type="SUPFAM" id="SSF47616">
    <property type="entry name" value="GST C-terminal domain-like"/>
    <property type="match status" value="1"/>
</dbReference>
<dbReference type="InterPro" id="IPR036282">
    <property type="entry name" value="Glutathione-S-Trfase_C_sf"/>
</dbReference>